<dbReference type="Proteomes" id="UP000434101">
    <property type="component" value="Unassembled WGS sequence"/>
</dbReference>
<dbReference type="AlphaFoldDB" id="A0A6B0VNG7"/>
<keyword evidence="3" id="KW-1185">Reference proteome</keyword>
<dbReference type="Pfam" id="PF26047">
    <property type="entry name" value="DUF8015"/>
    <property type="match status" value="1"/>
</dbReference>
<keyword evidence="1" id="KW-1133">Transmembrane helix</keyword>
<feature type="transmembrane region" description="Helical" evidence="1">
    <location>
        <begin position="12"/>
        <end position="43"/>
    </location>
</feature>
<sequence length="84" mass="8611">MAHLDYYDKLLLAIVGSLAIGVAVGIGTAVAFVTGLAGGALLATVFVYEAMFRNPPLPASTTTAKAAAVVWHAFLFATIVAAFI</sequence>
<keyword evidence="1" id="KW-0472">Membrane</keyword>
<evidence type="ECO:0000313" key="2">
    <source>
        <dbReference type="EMBL" id="MXV62745.1"/>
    </source>
</evidence>
<gene>
    <name evidence="2" type="ORF">GS429_11845</name>
</gene>
<keyword evidence="1" id="KW-0812">Transmembrane</keyword>
<comment type="caution">
    <text evidence="2">The sequence shown here is derived from an EMBL/GenBank/DDBJ whole genome shotgun (WGS) entry which is preliminary data.</text>
</comment>
<protein>
    <submittedName>
        <fullName evidence="2">Uncharacterized protein</fullName>
    </submittedName>
</protein>
<accession>A0A6B0VNG7</accession>
<name>A0A6B0VNG7_9EURY</name>
<dbReference type="RefSeq" id="WP_328821365.1">
    <property type="nucleotide sequence ID" value="NZ_WUYX01000036.1"/>
</dbReference>
<proteinExistence type="predicted"/>
<dbReference type="InterPro" id="IPR058328">
    <property type="entry name" value="DUF8015"/>
</dbReference>
<dbReference type="EMBL" id="WUYX01000036">
    <property type="protein sequence ID" value="MXV62745.1"/>
    <property type="molecule type" value="Genomic_DNA"/>
</dbReference>
<evidence type="ECO:0000313" key="3">
    <source>
        <dbReference type="Proteomes" id="UP000434101"/>
    </source>
</evidence>
<evidence type="ECO:0000256" key="1">
    <source>
        <dbReference type="SAM" id="Phobius"/>
    </source>
</evidence>
<feature type="transmembrane region" description="Helical" evidence="1">
    <location>
        <begin position="63"/>
        <end position="83"/>
    </location>
</feature>
<reference evidence="2 3" key="1">
    <citation type="submission" date="2020-01" db="EMBL/GenBank/DDBJ databases">
        <title>Natronorubrum sp. JWXQ-INN 674 isolated from Inner Mongolia Autonomous Region of China.</title>
        <authorList>
            <person name="Xue Q."/>
        </authorList>
    </citation>
    <scope>NUCLEOTIDE SEQUENCE [LARGE SCALE GENOMIC DNA]</scope>
    <source>
        <strain evidence="2 3">JWXQ-INN-674</strain>
    </source>
</reference>
<organism evidence="2 3">
    <name type="scientific">Natronorubrum halalkaliphilum</name>
    <dbReference type="NCBI Taxonomy" id="2691917"/>
    <lineage>
        <taxon>Archaea</taxon>
        <taxon>Methanobacteriati</taxon>
        <taxon>Methanobacteriota</taxon>
        <taxon>Stenosarchaea group</taxon>
        <taxon>Halobacteria</taxon>
        <taxon>Halobacteriales</taxon>
        <taxon>Natrialbaceae</taxon>
        <taxon>Natronorubrum</taxon>
    </lineage>
</organism>